<feature type="domain" description="HAMP" evidence="14">
    <location>
        <begin position="304"/>
        <end position="356"/>
    </location>
</feature>
<dbReference type="SMART" id="SM00304">
    <property type="entry name" value="HAMP"/>
    <property type="match status" value="1"/>
</dbReference>
<dbReference type="PANTHER" id="PTHR34220:SF7">
    <property type="entry name" value="SENSOR HISTIDINE KINASE YPDA"/>
    <property type="match status" value="1"/>
</dbReference>
<evidence type="ECO:0000256" key="4">
    <source>
        <dbReference type="ARBA" id="ARBA00022475"/>
    </source>
</evidence>
<keyword evidence="9" id="KW-0067">ATP-binding</keyword>
<dbReference type="InterPro" id="IPR004358">
    <property type="entry name" value="Sig_transdc_His_kin-like_C"/>
</dbReference>
<evidence type="ECO:0000256" key="7">
    <source>
        <dbReference type="ARBA" id="ARBA00022741"/>
    </source>
</evidence>
<name>A0ABY3SL24_9BACL</name>
<keyword evidence="8 15" id="KW-0418">Kinase</keyword>
<evidence type="ECO:0000256" key="1">
    <source>
        <dbReference type="ARBA" id="ARBA00000085"/>
    </source>
</evidence>
<dbReference type="InterPro" id="IPR003660">
    <property type="entry name" value="HAMP_dom"/>
</dbReference>
<dbReference type="Gene3D" id="6.10.340.10">
    <property type="match status" value="1"/>
</dbReference>
<dbReference type="Proteomes" id="UP001649230">
    <property type="component" value="Chromosome"/>
</dbReference>
<evidence type="ECO:0000256" key="9">
    <source>
        <dbReference type="ARBA" id="ARBA00022840"/>
    </source>
</evidence>
<evidence type="ECO:0000256" key="2">
    <source>
        <dbReference type="ARBA" id="ARBA00004651"/>
    </source>
</evidence>
<accession>A0ABY3SL24</accession>
<evidence type="ECO:0000256" key="3">
    <source>
        <dbReference type="ARBA" id="ARBA00012438"/>
    </source>
</evidence>
<dbReference type="PROSITE" id="PS50885">
    <property type="entry name" value="HAMP"/>
    <property type="match status" value="1"/>
</dbReference>
<dbReference type="RefSeq" id="WP_235121235.1">
    <property type="nucleotide sequence ID" value="NZ_CP090978.1"/>
</dbReference>
<keyword evidence="12" id="KW-1133">Transmembrane helix</keyword>
<keyword evidence="12" id="KW-0812">Transmembrane</keyword>
<evidence type="ECO:0000256" key="11">
    <source>
        <dbReference type="ARBA" id="ARBA00023136"/>
    </source>
</evidence>
<feature type="domain" description="Histidine kinase" evidence="13">
    <location>
        <begin position="468"/>
        <end position="582"/>
    </location>
</feature>
<dbReference type="InterPro" id="IPR003594">
    <property type="entry name" value="HATPase_dom"/>
</dbReference>
<dbReference type="InterPro" id="IPR050640">
    <property type="entry name" value="Bact_2-comp_sensor_kinase"/>
</dbReference>
<protein>
    <recommendedName>
        <fullName evidence="3">histidine kinase</fullName>
        <ecNumber evidence="3">2.7.13.3</ecNumber>
    </recommendedName>
</protein>
<keyword evidence="11 12" id="KW-0472">Membrane</keyword>
<comment type="subcellular location">
    <subcellularLocation>
        <location evidence="2">Cell membrane</location>
        <topology evidence="2">Multi-pass membrane protein</topology>
    </subcellularLocation>
</comment>
<evidence type="ECO:0000313" key="16">
    <source>
        <dbReference type="Proteomes" id="UP001649230"/>
    </source>
</evidence>
<keyword evidence="16" id="KW-1185">Reference proteome</keyword>
<dbReference type="EC" id="2.7.13.3" evidence="3"/>
<evidence type="ECO:0000256" key="8">
    <source>
        <dbReference type="ARBA" id="ARBA00022777"/>
    </source>
</evidence>
<evidence type="ECO:0000259" key="14">
    <source>
        <dbReference type="PROSITE" id="PS50885"/>
    </source>
</evidence>
<dbReference type="InterPro" id="IPR036890">
    <property type="entry name" value="HATPase_C_sf"/>
</dbReference>
<dbReference type="SMART" id="SM00387">
    <property type="entry name" value="HATPase_c"/>
    <property type="match status" value="1"/>
</dbReference>
<dbReference type="Pfam" id="PF02518">
    <property type="entry name" value="HATPase_c"/>
    <property type="match status" value="1"/>
</dbReference>
<evidence type="ECO:0000256" key="5">
    <source>
        <dbReference type="ARBA" id="ARBA00022553"/>
    </source>
</evidence>
<evidence type="ECO:0000259" key="13">
    <source>
        <dbReference type="PROSITE" id="PS50109"/>
    </source>
</evidence>
<evidence type="ECO:0000256" key="10">
    <source>
        <dbReference type="ARBA" id="ARBA00023012"/>
    </source>
</evidence>
<keyword evidence="7" id="KW-0547">Nucleotide-binding</keyword>
<evidence type="ECO:0000313" key="15">
    <source>
        <dbReference type="EMBL" id="UJF34661.1"/>
    </source>
</evidence>
<feature type="transmembrane region" description="Helical" evidence="12">
    <location>
        <begin position="15"/>
        <end position="42"/>
    </location>
</feature>
<dbReference type="PANTHER" id="PTHR34220">
    <property type="entry name" value="SENSOR HISTIDINE KINASE YPDA"/>
    <property type="match status" value="1"/>
</dbReference>
<reference evidence="15 16" key="1">
    <citation type="journal article" date="2024" name="Int. J. Syst. Evol. Microbiol.">
        <title>Paenibacillus hexagrammi sp. nov., a novel bacterium isolated from the gut content of Hexagrammos agrammus.</title>
        <authorList>
            <person name="Jung H.K."/>
            <person name="Kim D.G."/>
            <person name="Zin H."/>
            <person name="Park J."/>
            <person name="Jung H."/>
            <person name="Kim Y.O."/>
            <person name="Kong H.J."/>
            <person name="Kim J.W."/>
            <person name="Kim Y.S."/>
        </authorList>
    </citation>
    <scope>NUCLEOTIDE SEQUENCE [LARGE SCALE GENOMIC DNA]</scope>
    <source>
        <strain evidence="15 16">YPD9-1</strain>
    </source>
</reference>
<keyword evidence="10" id="KW-0902">Two-component regulatory system</keyword>
<comment type="catalytic activity">
    <reaction evidence="1">
        <text>ATP + protein L-histidine = ADP + protein N-phospho-L-histidine.</text>
        <dbReference type="EC" id="2.7.13.3"/>
    </reaction>
</comment>
<dbReference type="EMBL" id="CP090978">
    <property type="protein sequence ID" value="UJF34661.1"/>
    <property type="molecule type" value="Genomic_DNA"/>
</dbReference>
<dbReference type="PRINTS" id="PR00344">
    <property type="entry name" value="BCTRLSENSOR"/>
</dbReference>
<gene>
    <name evidence="15" type="ORF">L0M14_05655</name>
</gene>
<dbReference type="GO" id="GO:0016301">
    <property type="term" value="F:kinase activity"/>
    <property type="evidence" value="ECO:0007669"/>
    <property type="project" value="UniProtKB-KW"/>
</dbReference>
<dbReference type="InterPro" id="IPR010559">
    <property type="entry name" value="Sig_transdc_His_kin_internal"/>
</dbReference>
<dbReference type="Gene3D" id="3.30.565.10">
    <property type="entry name" value="Histidine kinase-like ATPase, C-terminal domain"/>
    <property type="match status" value="1"/>
</dbReference>
<evidence type="ECO:0000256" key="12">
    <source>
        <dbReference type="SAM" id="Phobius"/>
    </source>
</evidence>
<dbReference type="SUPFAM" id="SSF55874">
    <property type="entry name" value="ATPase domain of HSP90 chaperone/DNA topoisomerase II/histidine kinase"/>
    <property type="match status" value="1"/>
</dbReference>
<dbReference type="Pfam" id="PF06580">
    <property type="entry name" value="His_kinase"/>
    <property type="match status" value="1"/>
</dbReference>
<keyword evidence="5" id="KW-0597">Phosphoprotein</keyword>
<feature type="transmembrane region" description="Helical" evidence="12">
    <location>
        <begin position="283"/>
        <end position="306"/>
    </location>
</feature>
<proteinExistence type="predicted"/>
<organism evidence="15 16">
    <name type="scientific">Paenibacillus hexagrammi</name>
    <dbReference type="NCBI Taxonomy" id="2908839"/>
    <lineage>
        <taxon>Bacteria</taxon>
        <taxon>Bacillati</taxon>
        <taxon>Bacillota</taxon>
        <taxon>Bacilli</taxon>
        <taxon>Bacillales</taxon>
        <taxon>Paenibacillaceae</taxon>
        <taxon>Paenibacillus</taxon>
    </lineage>
</organism>
<sequence>MWPRLNKWNTLRNQILVGFLLMMMIVLCLVGIITFNSVSTLLKNKAEKQIKQTAIQASGRLEALINQVDTLTTQAINDPIVQQLLLSELNGIQADIYQKQSLAQIANEIQGYSSGVTAVEVYNSDYIRLFPLDGQLLVNKVDTNWIAQANQEKGKLVWIGIDPKDSDSVLAIRRISLIDRWFSNGGYLLIRINRNYFEFSKILTDEQNHEAMLLVDQNYRPIVSDNQETDDIHTLMNSDEQTAMIDEEKYIVVKQPTTVTGWTLMILNPVDSITEGISVLRTAIIASGAVGFLLFLLMSFLLSTMITRPILKLIKAMRNTRQGVLTPNPITSYTIEINDLNYTYNQMVGNINHLIELVYEKEVMQSRTELKALQAQINPHFLYNTLEALYWSLQERDEEELAEYVVAMSDLFRYIIGNPSKDEWVTIGDELEHIERYLLIMQMRFGERLTWSLECLEEWKMVSIPKLLIQPLVENAIQHGLEGRTGQGTVSLSVTKCRDSEHVEIIIQDDGPGMDQETLDSLRASMKSGKVPSRKGNGMGLSNVAHRIRLYFAGTSPEEESLRIESCQGKGTKVSFVIPMNHGGKE</sequence>
<dbReference type="PROSITE" id="PS50109">
    <property type="entry name" value="HIS_KIN"/>
    <property type="match status" value="1"/>
</dbReference>
<keyword evidence="6" id="KW-0808">Transferase</keyword>
<evidence type="ECO:0000256" key="6">
    <source>
        <dbReference type="ARBA" id="ARBA00022679"/>
    </source>
</evidence>
<dbReference type="InterPro" id="IPR005467">
    <property type="entry name" value="His_kinase_dom"/>
</dbReference>
<keyword evidence="4" id="KW-1003">Cell membrane</keyword>